<proteinExistence type="predicted"/>
<dbReference type="InParanoid" id="A0A0Q9WD05"/>
<gene>
    <name evidence="1" type="primary">Dvir\GJ26542</name>
    <name evidence="1" type="ORF">Dvir_GJ26542</name>
</gene>
<protein>
    <submittedName>
        <fullName evidence="1">Uncharacterized protein</fullName>
    </submittedName>
</protein>
<dbReference type="EMBL" id="CH940652">
    <property type="protein sequence ID" value="KRF79071.1"/>
    <property type="molecule type" value="Genomic_DNA"/>
</dbReference>
<evidence type="ECO:0000313" key="1">
    <source>
        <dbReference type="EMBL" id="KRF79071.1"/>
    </source>
</evidence>
<evidence type="ECO:0000313" key="2">
    <source>
        <dbReference type="Proteomes" id="UP000008792"/>
    </source>
</evidence>
<dbReference type="Proteomes" id="UP000008792">
    <property type="component" value="Unassembled WGS sequence"/>
</dbReference>
<keyword evidence="2" id="KW-1185">Reference proteome</keyword>
<accession>A0A0Q9WD05</accession>
<organism evidence="1 2">
    <name type="scientific">Drosophila virilis</name>
    <name type="common">Fruit fly</name>
    <dbReference type="NCBI Taxonomy" id="7244"/>
    <lineage>
        <taxon>Eukaryota</taxon>
        <taxon>Metazoa</taxon>
        <taxon>Ecdysozoa</taxon>
        <taxon>Arthropoda</taxon>
        <taxon>Hexapoda</taxon>
        <taxon>Insecta</taxon>
        <taxon>Pterygota</taxon>
        <taxon>Neoptera</taxon>
        <taxon>Endopterygota</taxon>
        <taxon>Diptera</taxon>
        <taxon>Brachycera</taxon>
        <taxon>Muscomorpha</taxon>
        <taxon>Ephydroidea</taxon>
        <taxon>Drosophilidae</taxon>
        <taxon>Drosophila</taxon>
    </lineage>
</organism>
<sequence>MPKSSTQKSNRTSMGRAKECRGRMCVHTYIVECVTHLSIVSMFHMPRTNYVGILIIVTALI</sequence>
<reference evidence="1 2" key="1">
    <citation type="journal article" date="2007" name="Nature">
        <title>Evolution of genes and genomes on the Drosophila phylogeny.</title>
        <authorList>
            <consortium name="Drosophila 12 Genomes Consortium"/>
            <person name="Clark A.G."/>
            <person name="Eisen M.B."/>
            <person name="Smith D.R."/>
            <person name="Bergman C.M."/>
            <person name="Oliver B."/>
            <person name="Markow T.A."/>
            <person name="Kaufman T.C."/>
            <person name="Kellis M."/>
            <person name="Gelbart W."/>
            <person name="Iyer V.N."/>
            <person name="Pollard D.A."/>
            <person name="Sackton T.B."/>
            <person name="Larracuente A.M."/>
            <person name="Singh N.D."/>
            <person name="Abad J.P."/>
            <person name="Abt D.N."/>
            <person name="Adryan B."/>
            <person name="Aguade M."/>
            <person name="Akashi H."/>
            <person name="Anderson W.W."/>
            <person name="Aquadro C.F."/>
            <person name="Ardell D.H."/>
            <person name="Arguello R."/>
            <person name="Artieri C.G."/>
            <person name="Barbash D.A."/>
            <person name="Barker D."/>
            <person name="Barsanti P."/>
            <person name="Batterham P."/>
            <person name="Batzoglou S."/>
            <person name="Begun D."/>
            <person name="Bhutkar A."/>
            <person name="Blanco E."/>
            <person name="Bosak S.A."/>
            <person name="Bradley R.K."/>
            <person name="Brand A.D."/>
            <person name="Brent M.R."/>
            <person name="Brooks A.N."/>
            <person name="Brown R.H."/>
            <person name="Butlin R.K."/>
            <person name="Caggese C."/>
            <person name="Calvi B.R."/>
            <person name="Bernardo de Carvalho A."/>
            <person name="Caspi A."/>
            <person name="Castrezana S."/>
            <person name="Celniker S.E."/>
            <person name="Chang J.L."/>
            <person name="Chapple C."/>
            <person name="Chatterji S."/>
            <person name="Chinwalla A."/>
            <person name="Civetta A."/>
            <person name="Clifton S.W."/>
            <person name="Comeron J.M."/>
            <person name="Costello J.C."/>
            <person name="Coyne J.A."/>
            <person name="Daub J."/>
            <person name="David R.G."/>
            <person name="Delcher A.L."/>
            <person name="Delehaunty K."/>
            <person name="Do C.B."/>
            <person name="Ebling H."/>
            <person name="Edwards K."/>
            <person name="Eickbush T."/>
            <person name="Evans J.D."/>
            <person name="Filipski A."/>
            <person name="Findeiss S."/>
            <person name="Freyhult E."/>
            <person name="Fulton L."/>
            <person name="Fulton R."/>
            <person name="Garcia A.C."/>
            <person name="Gardiner A."/>
            <person name="Garfield D.A."/>
            <person name="Garvin B.E."/>
            <person name="Gibson G."/>
            <person name="Gilbert D."/>
            <person name="Gnerre S."/>
            <person name="Godfrey J."/>
            <person name="Good R."/>
            <person name="Gotea V."/>
            <person name="Gravely B."/>
            <person name="Greenberg A.J."/>
            <person name="Griffiths-Jones S."/>
            <person name="Gross S."/>
            <person name="Guigo R."/>
            <person name="Gustafson E.A."/>
            <person name="Haerty W."/>
            <person name="Hahn M.W."/>
            <person name="Halligan D.L."/>
            <person name="Halpern A.L."/>
            <person name="Halter G.M."/>
            <person name="Han M.V."/>
            <person name="Heger A."/>
            <person name="Hillier L."/>
            <person name="Hinrichs A.S."/>
            <person name="Holmes I."/>
            <person name="Hoskins R.A."/>
            <person name="Hubisz M.J."/>
            <person name="Hultmark D."/>
            <person name="Huntley M.A."/>
            <person name="Jaffe D.B."/>
            <person name="Jagadeeshan S."/>
            <person name="Jeck W.R."/>
            <person name="Johnson J."/>
            <person name="Jones C.D."/>
            <person name="Jordan W.C."/>
            <person name="Karpen G.H."/>
            <person name="Kataoka E."/>
            <person name="Keightley P.D."/>
            <person name="Kheradpour P."/>
            <person name="Kirkness E.F."/>
            <person name="Koerich L.B."/>
            <person name="Kristiansen K."/>
            <person name="Kudrna D."/>
            <person name="Kulathinal R.J."/>
            <person name="Kumar S."/>
            <person name="Kwok R."/>
            <person name="Lander E."/>
            <person name="Langley C.H."/>
            <person name="Lapoint R."/>
            <person name="Lazzaro B.P."/>
            <person name="Lee S.J."/>
            <person name="Levesque L."/>
            <person name="Li R."/>
            <person name="Lin C.F."/>
            <person name="Lin M.F."/>
            <person name="Lindblad-Toh K."/>
            <person name="Llopart A."/>
            <person name="Long M."/>
            <person name="Low L."/>
            <person name="Lozovsky E."/>
            <person name="Lu J."/>
            <person name="Luo M."/>
            <person name="Machado C.A."/>
            <person name="Makalowski W."/>
            <person name="Marzo M."/>
            <person name="Matsuda M."/>
            <person name="Matzkin L."/>
            <person name="McAllister B."/>
            <person name="McBride C.S."/>
            <person name="McKernan B."/>
            <person name="McKernan K."/>
            <person name="Mendez-Lago M."/>
            <person name="Minx P."/>
            <person name="Mollenhauer M.U."/>
            <person name="Montooth K."/>
            <person name="Mount S.M."/>
            <person name="Mu X."/>
            <person name="Myers E."/>
            <person name="Negre B."/>
            <person name="Newfeld S."/>
            <person name="Nielsen R."/>
            <person name="Noor M.A."/>
            <person name="O'Grady P."/>
            <person name="Pachter L."/>
            <person name="Papaceit M."/>
            <person name="Parisi M.J."/>
            <person name="Parisi M."/>
            <person name="Parts L."/>
            <person name="Pedersen J.S."/>
            <person name="Pesole G."/>
            <person name="Phillippy A.M."/>
            <person name="Ponting C.P."/>
            <person name="Pop M."/>
            <person name="Porcelli D."/>
            <person name="Powell J.R."/>
            <person name="Prohaska S."/>
            <person name="Pruitt K."/>
            <person name="Puig M."/>
            <person name="Quesneville H."/>
            <person name="Ram K.R."/>
            <person name="Rand D."/>
            <person name="Rasmussen M.D."/>
            <person name="Reed L.K."/>
            <person name="Reenan R."/>
            <person name="Reily A."/>
            <person name="Remington K.A."/>
            <person name="Rieger T.T."/>
            <person name="Ritchie M.G."/>
            <person name="Robin C."/>
            <person name="Rogers Y.H."/>
            <person name="Rohde C."/>
            <person name="Rozas J."/>
            <person name="Rubenfield M.J."/>
            <person name="Ruiz A."/>
            <person name="Russo S."/>
            <person name="Salzberg S.L."/>
            <person name="Sanchez-Gracia A."/>
            <person name="Saranga D.J."/>
            <person name="Sato H."/>
            <person name="Schaeffer S.W."/>
            <person name="Schatz M.C."/>
            <person name="Schlenke T."/>
            <person name="Schwartz R."/>
            <person name="Segarra C."/>
            <person name="Singh R.S."/>
            <person name="Sirot L."/>
            <person name="Sirota M."/>
            <person name="Sisneros N.B."/>
            <person name="Smith C.D."/>
            <person name="Smith T.F."/>
            <person name="Spieth J."/>
            <person name="Stage D.E."/>
            <person name="Stark A."/>
            <person name="Stephan W."/>
            <person name="Strausberg R.L."/>
            <person name="Strempel S."/>
            <person name="Sturgill D."/>
            <person name="Sutton G."/>
            <person name="Sutton G.G."/>
            <person name="Tao W."/>
            <person name="Teichmann S."/>
            <person name="Tobari Y.N."/>
            <person name="Tomimura Y."/>
            <person name="Tsolas J.M."/>
            <person name="Valente V.L."/>
            <person name="Venter E."/>
            <person name="Venter J.C."/>
            <person name="Vicario S."/>
            <person name="Vieira F.G."/>
            <person name="Vilella A.J."/>
            <person name="Villasante A."/>
            <person name="Walenz B."/>
            <person name="Wang J."/>
            <person name="Wasserman M."/>
            <person name="Watts T."/>
            <person name="Wilson D."/>
            <person name="Wilson R.K."/>
            <person name="Wing R.A."/>
            <person name="Wolfner M.F."/>
            <person name="Wong A."/>
            <person name="Wong G.K."/>
            <person name="Wu C.I."/>
            <person name="Wu G."/>
            <person name="Yamamoto D."/>
            <person name="Yang H.P."/>
            <person name="Yang S.P."/>
            <person name="Yorke J.A."/>
            <person name="Yoshida K."/>
            <person name="Zdobnov E."/>
            <person name="Zhang P."/>
            <person name="Zhang Y."/>
            <person name="Zimin A.V."/>
            <person name="Baldwin J."/>
            <person name="Abdouelleil A."/>
            <person name="Abdulkadir J."/>
            <person name="Abebe A."/>
            <person name="Abera B."/>
            <person name="Abreu J."/>
            <person name="Acer S.C."/>
            <person name="Aftuck L."/>
            <person name="Alexander A."/>
            <person name="An P."/>
            <person name="Anderson E."/>
            <person name="Anderson S."/>
            <person name="Arachi H."/>
            <person name="Azer M."/>
            <person name="Bachantsang P."/>
            <person name="Barry A."/>
            <person name="Bayul T."/>
            <person name="Berlin A."/>
            <person name="Bessette D."/>
            <person name="Bloom T."/>
            <person name="Blye J."/>
            <person name="Boguslavskiy L."/>
            <person name="Bonnet C."/>
            <person name="Boukhgalter B."/>
            <person name="Bourzgui I."/>
            <person name="Brown A."/>
            <person name="Cahill P."/>
            <person name="Channer S."/>
            <person name="Cheshatsang Y."/>
            <person name="Chuda L."/>
            <person name="Citroen M."/>
            <person name="Collymore A."/>
            <person name="Cooke P."/>
            <person name="Costello M."/>
            <person name="D'Aco K."/>
            <person name="Daza R."/>
            <person name="De Haan G."/>
            <person name="DeGray S."/>
            <person name="DeMaso C."/>
            <person name="Dhargay N."/>
            <person name="Dooley K."/>
            <person name="Dooley E."/>
            <person name="Doricent M."/>
            <person name="Dorje P."/>
            <person name="Dorjee K."/>
            <person name="Dupes A."/>
            <person name="Elong R."/>
            <person name="Falk J."/>
            <person name="Farina A."/>
            <person name="Faro S."/>
            <person name="Ferguson D."/>
            <person name="Fisher S."/>
            <person name="Foley C.D."/>
            <person name="Franke A."/>
            <person name="Friedrich D."/>
            <person name="Gadbois L."/>
            <person name="Gearin G."/>
            <person name="Gearin C.R."/>
            <person name="Giannoukos G."/>
            <person name="Goode T."/>
            <person name="Graham J."/>
            <person name="Grandbois E."/>
            <person name="Grewal S."/>
            <person name="Gyaltsen K."/>
            <person name="Hafez N."/>
            <person name="Hagos B."/>
            <person name="Hall J."/>
            <person name="Henson C."/>
            <person name="Hollinger A."/>
            <person name="Honan T."/>
            <person name="Huard M.D."/>
            <person name="Hughes L."/>
            <person name="Hurhula B."/>
            <person name="Husby M.E."/>
            <person name="Kamat A."/>
            <person name="Kanga B."/>
            <person name="Kashin S."/>
            <person name="Khazanovich D."/>
            <person name="Kisner P."/>
            <person name="Lance K."/>
            <person name="Lara M."/>
            <person name="Lee W."/>
            <person name="Lennon N."/>
            <person name="Letendre F."/>
            <person name="LeVine R."/>
            <person name="Lipovsky A."/>
            <person name="Liu X."/>
            <person name="Liu J."/>
            <person name="Liu S."/>
            <person name="Lokyitsang T."/>
            <person name="Lokyitsang Y."/>
            <person name="Lubonja R."/>
            <person name="Lui A."/>
            <person name="MacDonald P."/>
            <person name="Magnisalis V."/>
            <person name="Maru K."/>
            <person name="Matthews C."/>
            <person name="McCusker W."/>
            <person name="McDonough S."/>
            <person name="Mehta T."/>
            <person name="Meldrim J."/>
            <person name="Meneus L."/>
            <person name="Mihai O."/>
            <person name="Mihalev A."/>
            <person name="Mihova T."/>
            <person name="Mittelman R."/>
            <person name="Mlenga V."/>
            <person name="Montmayeur A."/>
            <person name="Mulrain L."/>
            <person name="Navidi A."/>
            <person name="Naylor J."/>
            <person name="Negash T."/>
            <person name="Nguyen T."/>
            <person name="Nguyen N."/>
            <person name="Nicol R."/>
            <person name="Norbu C."/>
            <person name="Norbu N."/>
            <person name="Novod N."/>
            <person name="O'Neill B."/>
            <person name="Osman S."/>
            <person name="Markiewicz E."/>
            <person name="Oyono O.L."/>
            <person name="Patti C."/>
            <person name="Phunkhang P."/>
            <person name="Pierre F."/>
            <person name="Priest M."/>
            <person name="Raghuraman S."/>
            <person name="Rege F."/>
            <person name="Reyes R."/>
            <person name="Rise C."/>
            <person name="Rogov P."/>
            <person name="Ross K."/>
            <person name="Ryan E."/>
            <person name="Settipalli S."/>
            <person name="Shea T."/>
            <person name="Sherpa N."/>
            <person name="Shi L."/>
            <person name="Shih D."/>
            <person name="Sparrow T."/>
            <person name="Spaulding J."/>
            <person name="Stalker J."/>
            <person name="Stange-Thomann N."/>
            <person name="Stavropoulos S."/>
            <person name="Stone C."/>
            <person name="Strader C."/>
            <person name="Tesfaye S."/>
            <person name="Thomson T."/>
            <person name="Thoulutsang Y."/>
            <person name="Thoulutsang D."/>
            <person name="Topham K."/>
            <person name="Topping I."/>
            <person name="Tsamla T."/>
            <person name="Vassiliev H."/>
            <person name="Vo A."/>
            <person name="Wangchuk T."/>
            <person name="Wangdi T."/>
            <person name="Weiand M."/>
            <person name="Wilkinson J."/>
            <person name="Wilson A."/>
            <person name="Yadav S."/>
            <person name="Young G."/>
            <person name="Yu Q."/>
            <person name="Zembek L."/>
            <person name="Zhong D."/>
            <person name="Zimmer A."/>
            <person name="Zwirko Z."/>
            <person name="Jaffe D.B."/>
            <person name="Alvarez P."/>
            <person name="Brockman W."/>
            <person name="Butler J."/>
            <person name="Chin C."/>
            <person name="Gnerre S."/>
            <person name="Grabherr M."/>
            <person name="Kleber M."/>
            <person name="Mauceli E."/>
            <person name="MacCallum I."/>
        </authorList>
    </citation>
    <scope>NUCLEOTIDE SEQUENCE [LARGE SCALE GENOMIC DNA]</scope>
    <source>
        <strain evidence="2">Tucson 15010-1051.87</strain>
    </source>
</reference>
<name>A0A0Q9WD05_DROVI</name>
<dbReference type="AlphaFoldDB" id="A0A0Q9WD05"/>